<feature type="compositionally biased region" description="Polar residues" evidence="1">
    <location>
        <begin position="9"/>
        <end position="20"/>
    </location>
</feature>
<reference evidence="2 3" key="1">
    <citation type="submission" date="2019-08" db="EMBL/GenBank/DDBJ databases">
        <title>Complete genome sequence of Arcobacter acticola.</title>
        <authorList>
            <person name="Miller W."/>
        </authorList>
    </citation>
    <scope>NUCLEOTIDE SEQUENCE [LARGE SCALE GENOMIC DNA]</scope>
    <source>
        <strain evidence="2 3">KCTC 52212</strain>
    </source>
</reference>
<dbReference type="Pfam" id="PF05787">
    <property type="entry name" value="PhoX"/>
    <property type="match status" value="1"/>
</dbReference>
<evidence type="ECO:0000256" key="1">
    <source>
        <dbReference type="SAM" id="MobiDB-lite"/>
    </source>
</evidence>
<dbReference type="AlphaFoldDB" id="A0A6M8EIX7"/>
<dbReference type="InterPro" id="IPR008557">
    <property type="entry name" value="PhoX"/>
</dbReference>
<evidence type="ECO:0000313" key="3">
    <source>
        <dbReference type="Proteomes" id="UP000503483"/>
    </source>
</evidence>
<dbReference type="RefSeq" id="WP_228720502.1">
    <property type="nucleotide sequence ID" value="NZ_CP042652.1"/>
</dbReference>
<dbReference type="EMBL" id="CP042652">
    <property type="protein sequence ID" value="QKE30062.1"/>
    <property type="molecule type" value="Genomic_DNA"/>
</dbReference>
<dbReference type="KEGG" id="paco:AACT_3010"/>
<accession>A0A6M8EIX7</accession>
<proteinExistence type="predicted"/>
<organism evidence="2 3">
    <name type="scientific">Arcobacter acticola</name>
    <dbReference type="NCBI Taxonomy" id="1849015"/>
    <lineage>
        <taxon>Bacteria</taxon>
        <taxon>Pseudomonadati</taxon>
        <taxon>Campylobacterota</taxon>
        <taxon>Epsilonproteobacteria</taxon>
        <taxon>Campylobacterales</taxon>
        <taxon>Arcobacteraceae</taxon>
        <taxon>Arcobacter</taxon>
    </lineage>
</organism>
<keyword evidence="3" id="KW-1185">Reference proteome</keyword>
<name>A0A6M8EIX7_9BACT</name>
<protein>
    <submittedName>
        <fullName evidence="2">Phosphatase, PhoX family (DUF839 domain)</fullName>
    </submittedName>
</protein>
<feature type="region of interest" description="Disordered" evidence="1">
    <location>
        <begin position="1"/>
        <end position="20"/>
    </location>
</feature>
<feature type="region of interest" description="Disordered" evidence="1">
    <location>
        <begin position="506"/>
        <end position="530"/>
    </location>
</feature>
<gene>
    <name evidence="2" type="ORF">AACT_3010</name>
</gene>
<dbReference type="PANTHER" id="PTHR35399:SF2">
    <property type="entry name" value="DUF839 DOMAIN-CONTAINING PROTEIN"/>
    <property type="match status" value="1"/>
</dbReference>
<dbReference type="Proteomes" id="UP000503483">
    <property type="component" value="Chromosome"/>
</dbReference>
<sequence length="734" mass="79762">MKDLLTKNHPMSPNGQDSISKNNSYNLSLEEIIETRVSRRSVIKGSLAVVAGSFLGLNLTGCTNNPSSTLSAVAAAALLDFDSVPKNLDDMVTVPSGYSVQVLYRLGDPINSFTSDYINDGSDTDFNYRAGDHHDGMSYFGMNTAGTAKDLTNSSRGLLCMNHENMTQIFMHTVAQNAAYDKTSRLSSEIDKEVSAHGVSVIEIQKGSSEFSINKSSLFNKRITAQTEINIYGPVKNHDLVKTKYSTTGAKTRGTLNNCANGLTPWGTYLTCEENWAGYFKRPASSTLTDTKAQATQNRYMGSTASDGSYGWANSTISDDIYDRWNVTPSGASQTEDYRNAANTFGWVVEIDPFNPTSTPRKRTAFGRMGHEGAMPGIITSGKPLVYYMGDDSRGEYIYKYVSTLNWDETDLNGGLDVGDKYLDDGKLYVAKFSDDGSGQWLELSMNNTDVTSYATYSFADLGDVLVNTRHAADAVDATPMDRPEWTGVHPNTGDIYITLTNNTDRGKASGASSELDSANPRYYTDDKNGTISKGNVNGHVIRMQEVGNDASATAFNWDIYLFGAQSDADENINISKLTDDNDFSSPDGLYFSQVSKGLMWLQTDDGYYTDKTNCMMLAAIPGTYNDGKSTQIINKAVPSNGNADETITTYVGTEASTTNLKRFLVGPKGCEITGITETPDGKAIFVNIQHPGENTSDLSDSANFESHWPDNGTARPRSATIVITKNDGGIVGS</sequence>
<dbReference type="PANTHER" id="PTHR35399">
    <property type="entry name" value="SLR8030 PROTEIN"/>
    <property type="match status" value="1"/>
</dbReference>
<evidence type="ECO:0000313" key="2">
    <source>
        <dbReference type="EMBL" id="QKE30062.1"/>
    </source>
</evidence>